<proteinExistence type="predicted"/>
<dbReference type="Proteomes" id="UP000030121">
    <property type="component" value="Unassembled WGS sequence"/>
</dbReference>
<feature type="transmembrane region" description="Helical" evidence="1">
    <location>
        <begin position="84"/>
        <end position="104"/>
    </location>
</feature>
<accession>A0A0A2M8L2</accession>
<dbReference type="OrthoDB" id="1367216at2"/>
<feature type="transmembrane region" description="Helical" evidence="1">
    <location>
        <begin position="54"/>
        <end position="77"/>
    </location>
</feature>
<keyword evidence="3" id="KW-1185">Reference proteome</keyword>
<evidence type="ECO:0000313" key="3">
    <source>
        <dbReference type="Proteomes" id="UP000030121"/>
    </source>
</evidence>
<evidence type="ECO:0000256" key="1">
    <source>
        <dbReference type="SAM" id="Phobius"/>
    </source>
</evidence>
<keyword evidence="1" id="KW-1133">Transmembrane helix</keyword>
<name>A0A0A2M8L2_9FLAO</name>
<feature type="transmembrane region" description="Helical" evidence="1">
    <location>
        <begin position="6"/>
        <end position="24"/>
    </location>
</feature>
<comment type="caution">
    <text evidence="2">The sequence shown here is derived from an EMBL/GenBank/DDBJ whole genome shotgun (WGS) entry which is preliminary data.</text>
</comment>
<keyword evidence="1" id="KW-0812">Transmembrane</keyword>
<dbReference type="AlphaFoldDB" id="A0A0A2M8L2"/>
<evidence type="ECO:0000313" key="2">
    <source>
        <dbReference type="EMBL" id="KGO89017.1"/>
    </source>
</evidence>
<sequence>MDNEESSKYFWFARIPILAVLYFISSKEKKLIYFAGLLFYQLASVFFFTGNPNYFLFGTLSSVLFKVCLVLLIFTLVTVKNRTAIGLAILPFFVLYLYVIELVVDSLGDTYYIWIINALLTSFIGGVAIVYYLNDSDEKGAWLLISAILFIVQIAAFFINKFYVKNEGIYQMIILSYGISHFTFYKFLILKENELF</sequence>
<feature type="transmembrane region" description="Helical" evidence="1">
    <location>
        <begin position="110"/>
        <end position="133"/>
    </location>
</feature>
<keyword evidence="1" id="KW-0472">Membrane</keyword>
<gene>
    <name evidence="2" type="ORF">Q764_10465</name>
</gene>
<protein>
    <recommendedName>
        <fullName evidence="4">YhhN-like protein</fullName>
    </recommendedName>
</protein>
<reference evidence="2 3" key="1">
    <citation type="submission" date="2013-09" db="EMBL/GenBank/DDBJ databases">
        <authorList>
            <person name="Zeng Z."/>
            <person name="Chen C."/>
        </authorList>
    </citation>
    <scope>NUCLEOTIDE SEQUENCE [LARGE SCALE GENOMIC DNA]</scope>
    <source>
        <strain evidence="2 3">GH29-5</strain>
    </source>
</reference>
<feature type="transmembrane region" description="Helical" evidence="1">
    <location>
        <begin position="169"/>
        <end position="188"/>
    </location>
</feature>
<evidence type="ECO:0008006" key="4">
    <source>
        <dbReference type="Google" id="ProtNLM"/>
    </source>
</evidence>
<feature type="transmembrane region" description="Helical" evidence="1">
    <location>
        <begin position="31"/>
        <end position="48"/>
    </location>
</feature>
<organism evidence="2 3">
    <name type="scientific">Flavobacterium suncheonense GH29-5 = DSM 17707</name>
    <dbReference type="NCBI Taxonomy" id="1121899"/>
    <lineage>
        <taxon>Bacteria</taxon>
        <taxon>Pseudomonadati</taxon>
        <taxon>Bacteroidota</taxon>
        <taxon>Flavobacteriia</taxon>
        <taxon>Flavobacteriales</taxon>
        <taxon>Flavobacteriaceae</taxon>
        <taxon>Flavobacterium</taxon>
    </lineage>
</organism>
<dbReference type="eggNOG" id="ENOG5032QIW">
    <property type="taxonomic scope" value="Bacteria"/>
</dbReference>
<dbReference type="EMBL" id="JRLW01000013">
    <property type="protein sequence ID" value="KGO89017.1"/>
    <property type="molecule type" value="Genomic_DNA"/>
</dbReference>
<dbReference type="STRING" id="1121899.GCA_000430025_02309"/>
<feature type="transmembrane region" description="Helical" evidence="1">
    <location>
        <begin position="140"/>
        <end position="163"/>
    </location>
</feature>
<dbReference type="RefSeq" id="WP_026980724.1">
    <property type="nucleotide sequence ID" value="NZ_AUCZ01000011.1"/>
</dbReference>